<dbReference type="GO" id="GO:0008242">
    <property type="term" value="F:omega peptidase activity"/>
    <property type="evidence" value="ECO:0007669"/>
    <property type="project" value="UniProtKB-EC"/>
</dbReference>
<dbReference type="AlphaFoldDB" id="A0AAV9IQD5"/>
<dbReference type="PANTHER" id="PTHR42776:SF4">
    <property type="entry name" value="ACYLAMINO-ACID-RELEASING ENZYME"/>
    <property type="match status" value="1"/>
</dbReference>
<evidence type="ECO:0000256" key="7">
    <source>
        <dbReference type="ARBA" id="ARBA00022801"/>
    </source>
</evidence>
<dbReference type="InterPro" id="IPR001375">
    <property type="entry name" value="Peptidase_S9_cat"/>
</dbReference>
<dbReference type="SUPFAM" id="SSF53474">
    <property type="entry name" value="alpha/beta-Hydrolases"/>
    <property type="match status" value="1"/>
</dbReference>
<evidence type="ECO:0000256" key="5">
    <source>
        <dbReference type="ARBA" id="ARBA00012917"/>
    </source>
</evidence>
<dbReference type="InterPro" id="IPR029058">
    <property type="entry name" value="AB_hydrolase_fold"/>
</dbReference>
<evidence type="ECO:0000256" key="8">
    <source>
        <dbReference type="SAM" id="MobiDB-lite"/>
    </source>
</evidence>
<dbReference type="InterPro" id="IPR045550">
    <property type="entry name" value="AARE_N"/>
</dbReference>
<feature type="domain" description="Acylamino-acid-releasing enzyme N-terminal" evidence="10">
    <location>
        <begin position="171"/>
        <end position="441"/>
    </location>
</feature>
<dbReference type="PANTHER" id="PTHR42776">
    <property type="entry name" value="SERINE PEPTIDASE S9 FAMILY MEMBER"/>
    <property type="match status" value="1"/>
</dbReference>
<name>A0AAV9IQD5_CYACA</name>
<evidence type="ECO:0000256" key="6">
    <source>
        <dbReference type="ARBA" id="ARBA00022490"/>
    </source>
</evidence>
<evidence type="ECO:0000259" key="10">
    <source>
        <dbReference type="Pfam" id="PF19283"/>
    </source>
</evidence>
<dbReference type="Proteomes" id="UP001301350">
    <property type="component" value="Unassembled WGS sequence"/>
</dbReference>
<comment type="subcellular location">
    <subcellularLocation>
        <location evidence="2">Cytoplasm</location>
    </subcellularLocation>
</comment>
<protein>
    <recommendedName>
        <fullName evidence="5">acylaminoacyl-peptidase</fullName>
        <ecNumber evidence="5">3.4.19.1</ecNumber>
    </recommendedName>
</protein>
<dbReference type="Gene3D" id="3.40.50.1820">
    <property type="entry name" value="alpha/beta hydrolase"/>
    <property type="match status" value="1"/>
</dbReference>
<keyword evidence="6" id="KW-0963">Cytoplasm</keyword>
<organism evidence="11 12">
    <name type="scientific">Cyanidium caldarium</name>
    <name type="common">Red alga</name>
    <dbReference type="NCBI Taxonomy" id="2771"/>
    <lineage>
        <taxon>Eukaryota</taxon>
        <taxon>Rhodophyta</taxon>
        <taxon>Bangiophyceae</taxon>
        <taxon>Cyanidiales</taxon>
        <taxon>Cyanidiaceae</taxon>
        <taxon>Cyanidium</taxon>
    </lineage>
</organism>
<dbReference type="GO" id="GO:0005737">
    <property type="term" value="C:cytoplasm"/>
    <property type="evidence" value="ECO:0007669"/>
    <property type="project" value="UniProtKB-SubCell"/>
</dbReference>
<dbReference type="EC" id="3.4.19.1" evidence="5"/>
<evidence type="ECO:0000256" key="2">
    <source>
        <dbReference type="ARBA" id="ARBA00004496"/>
    </source>
</evidence>
<proteinExistence type="inferred from homology"/>
<evidence type="ECO:0000313" key="12">
    <source>
        <dbReference type="Proteomes" id="UP001301350"/>
    </source>
</evidence>
<feature type="region of interest" description="Disordered" evidence="8">
    <location>
        <begin position="50"/>
        <end position="75"/>
    </location>
</feature>
<comment type="subunit">
    <text evidence="4">Homotetramer.</text>
</comment>
<comment type="caution">
    <text evidence="11">The sequence shown here is derived from an EMBL/GenBank/DDBJ whole genome shotgun (WGS) entry which is preliminary data.</text>
</comment>
<reference evidence="11 12" key="1">
    <citation type="submission" date="2022-07" db="EMBL/GenBank/DDBJ databases">
        <title>Genome-wide signatures of adaptation to extreme environments.</title>
        <authorList>
            <person name="Cho C.H."/>
            <person name="Yoon H.S."/>
        </authorList>
    </citation>
    <scope>NUCLEOTIDE SEQUENCE [LARGE SCALE GENOMIC DNA]</scope>
    <source>
        <strain evidence="11 12">DBV 063 E5</strain>
    </source>
</reference>
<evidence type="ECO:0000256" key="3">
    <source>
        <dbReference type="ARBA" id="ARBA00010040"/>
    </source>
</evidence>
<sequence>MSLDSHHRGPTTDFADLSAEQLNTSAEEAEAATIFADVARDARIITAGRLHVRELEPPSTTADPSGRSRPPPTPLTLLQAELCCQQRDPVSGRLRKYRSTESCLAARTADDQQPWTLQPLPALDAPPAPSTEALQYQCLHAPYLLRFYNVESTPGPKTGPATVEQRIEVWLVHRNAHDDDHVQVASSARLLRTLATDRAHGDVYSDLVFSGCCFSPPLNVFIYVAEKRRPTVRNWWTAAPGHTAPASAADADHRIGSEYVAHEDYGEQYADKRQPRLFVLDVSGGGPQQWRVYPLRITAAADDDDDDDDDRHWSGHQFDWAVTDAAEPQCHGHRLAWVVRAKRNDISRGLVYCSNRPSYLALGTLRREAAAAATSSAADAVVLRVDGVLDGGERDGSWGVSCPRFGPDGSLLWVSARATPQHSAAHTVRQAHFDRDANTDQHQQRGDGWRRRTTIRTLLGMDVHLRPALHRWPGGFYPVCVPRALPDSPSLFLNDDHDEVVFQAVVGSRACALVLNLRTARVYYLGYYDRQRQLRRVSSVLDCGRSPGKRTWLLGVEAELCRPPQAWVGVLGTAELPGTDGDWGVRVLDAYQNVTIASPSTTPSASTHCFSLSMAADGRIDDADNPPDRYEAMVAVPPTSPLCSAHGAVPLVLMPHGGPHAGFVANAYLFGVDLLTRAGFAVLLVNYRGSTGQGEARLADLLGRIGELDVQECLLAVHTILRDDALAQRLWAGRDAAPRGVDGQRISVVGGSHGGFLAAHLSSQYPDLFRAAVLRNPVVNIASMVTLTDIVDWCYAECGLEVPGSKSSDASTTAPLPTNAHPNVHRAPDATELSRMLQHSPIPYAHRVRAATLLQIGGADLRVPPAQGFEWARAVRPTASAVRTLRYPQSNHPIEDSPSFDDAWVQCVAWLLRFGARTATPEQSPMSATEPQEQR</sequence>
<evidence type="ECO:0000256" key="1">
    <source>
        <dbReference type="ARBA" id="ARBA00000721"/>
    </source>
</evidence>
<comment type="similarity">
    <text evidence="3">Belongs to the peptidase S9C family.</text>
</comment>
<keyword evidence="7" id="KW-0378">Hydrolase</keyword>
<comment type="catalytic activity">
    <reaction evidence="1">
        <text>Cleavage of an N-acetyl or N-formyl amino acid from the N-terminus of a polypeptide.</text>
        <dbReference type="EC" id="3.4.19.1"/>
    </reaction>
</comment>
<keyword evidence="12" id="KW-1185">Reference proteome</keyword>
<evidence type="ECO:0000259" key="9">
    <source>
        <dbReference type="Pfam" id="PF00326"/>
    </source>
</evidence>
<dbReference type="Pfam" id="PF19283">
    <property type="entry name" value="APEH_N"/>
    <property type="match status" value="1"/>
</dbReference>
<evidence type="ECO:0000313" key="11">
    <source>
        <dbReference type="EMBL" id="KAK4534482.1"/>
    </source>
</evidence>
<evidence type="ECO:0000256" key="4">
    <source>
        <dbReference type="ARBA" id="ARBA00011881"/>
    </source>
</evidence>
<dbReference type="GO" id="GO:0006508">
    <property type="term" value="P:proteolysis"/>
    <property type="evidence" value="ECO:0007669"/>
    <property type="project" value="InterPro"/>
</dbReference>
<gene>
    <name evidence="11" type="ORF">CDCA_CDCA02G0507</name>
</gene>
<dbReference type="GO" id="GO:0004252">
    <property type="term" value="F:serine-type endopeptidase activity"/>
    <property type="evidence" value="ECO:0007669"/>
    <property type="project" value="TreeGrafter"/>
</dbReference>
<accession>A0AAV9IQD5</accession>
<feature type="domain" description="Peptidase S9 prolyl oligopeptidase catalytic" evidence="9">
    <location>
        <begin position="672"/>
        <end position="898"/>
    </location>
</feature>
<dbReference type="Pfam" id="PF00326">
    <property type="entry name" value="Peptidase_S9"/>
    <property type="match status" value="1"/>
</dbReference>
<dbReference type="EMBL" id="JANCYW010000002">
    <property type="protein sequence ID" value="KAK4534482.1"/>
    <property type="molecule type" value="Genomic_DNA"/>
</dbReference>